<dbReference type="GO" id="GO:0000902">
    <property type="term" value="P:cell morphogenesis"/>
    <property type="evidence" value="ECO:0007669"/>
    <property type="project" value="UniProtKB-ARBA"/>
</dbReference>
<dbReference type="PROSITE" id="PS01187">
    <property type="entry name" value="EGF_CA"/>
    <property type="match status" value="2"/>
</dbReference>
<keyword evidence="6" id="KW-0677">Repeat</keyword>
<evidence type="ECO:0000256" key="8">
    <source>
        <dbReference type="ARBA" id="ARBA00023136"/>
    </source>
</evidence>
<dbReference type="GO" id="GO:0042063">
    <property type="term" value="P:gliogenesis"/>
    <property type="evidence" value="ECO:0007669"/>
    <property type="project" value="UniProtKB-ARBA"/>
</dbReference>
<feature type="disulfide bond" evidence="11">
    <location>
        <begin position="449"/>
        <end position="458"/>
    </location>
</feature>
<dbReference type="FunFam" id="2.10.25.10:FF:000061">
    <property type="entry name" value="Delta-like protein"/>
    <property type="match status" value="1"/>
</dbReference>
<feature type="disulfide bond" evidence="11">
    <location>
        <begin position="373"/>
        <end position="382"/>
    </location>
</feature>
<keyword evidence="5" id="KW-0732">Signal</keyword>
<keyword evidence="2" id="KW-0217">Developmental protein</keyword>
<feature type="domain" description="EGF-like" evidence="12">
    <location>
        <begin position="344"/>
        <end position="383"/>
    </location>
</feature>
<dbReference type="Gene3D" id="2.60.40.3510">
    <property type="match status" value="1"/>
</dbReference>
<dbReference type="OrthoDB" id="430340at2759"/>
<feature type="domain" description="EGF-like" evidence="12">
    <location>
        <begin position="268"/>
        <end position="304"/>
    </location>
</feature>
<protein>
    <submittedName>
        <fullName evidence="13">DLL</fullName>
    </submittedName>
</protein>
<comment type="caution">
    <text evidence="11">Lacks conserved residue(s) required for the propagation of feature annotation.</text>
</comment>
<dbReference type="Pfam" id="PF00008">
    <property type="entry name" value="EGF"/>
    <property type="match status" value="4"/>
</dbReference>
<dbReference type="GO" id="GO:0007219">
    <property type="term" value="P:Notch signaling pathway"/>
    <property type="evidence" value="ECO:0007669"/>
    <property type="project" value="InterPro"/>
</dbReference>
<dbReference type="PROSITE" id="PS01186">
    <property type="entry name" value="EGF_2"/>
    <property type="match status" value="6"/>
</dbReference>
<evidence type="ECO:0000256" key="1">
    <source>
        <dbReference type="ARBA" id="ARBA00004479"/>
    </source>
</evidence>
<feature type="domain" description="EGF-like" evidence="12">
    <location>
        <begin position="306"/>
        <end position="342"/>
    </location>
</feature>
<accession>A0A8S3VA69</accession>
<name>A0A8S3VA69_MYTED</name>
<dbReference type="InterPro" id="IPR000742">
    <property type="entry name" value="EGF"/>
</dbReference>
<feature type="disulfide bond" evidence="11">
    <location>
        <begin position="294"/>
        <end position="303"/>
    </location>
</feature>
<dbReference type="CDD" id="cd00054">
    <property type="entry name" value="EGF_CA"/>
    <property type="match status" value="5"/>
</dbReference>
<keyword evidence="3 11" id="KW-0245">EGF-like domain</keyword>
<keyword evidence="7" id="KW-1133">Transmembrane helix</keyword>
<dbReference type="PROSITE" id="PS00022">
    <property type="entry name" value="EGF_1"/>
    <property type="match status" value="5"/>
</dbReference>
<gene>
    <name evidence="13" type="ORF">MEDL_65111</name>
</gene>
<feature type="domain" description="EGF-like" evidence="12">
    <location>
        <begin position="423"/>
        <end position="459"/>
    </location>
</feature>
<dbReference type="InterPro" id="IPR013032">
    <property type="entry name" value="EGF-like_CS"/>
</dbReference>
<dbReference type="Pfam" id="PF12661">
    <property type="entry name" value="hEGF"/>
    <property type="match status" value="1"/>
</dbReference>
<evidence type="ECO:0000259" key="12">
    <source>
        <dbReference type="PROSITE" id="PS50026"/>
    </source>
</evidence>
<keyword evidence="8" id="KW-0472">Membrane</keyword>
<evidence type="ECO:0000256" key="6">
    <source>
        <dbReference type="ARBA" id="ARBA00022737"/>
    </source>
</evidence>
<dbReference type="FunFam" id="2.10.25.10:FF:000117">
    <property type="entry name" value="Delta-like protein"/>
    <property type="match status" value="1"/>
</dbReference>
<dbReference type="Gene3D" id="2.10.25.10">
    <property type="entry name" value="Laminin"/>
    <property type="match status" value="6"/>
</dbReference>
<dbReference type="PANTHER" id="PTHR24049">
    <property type="entry name" value="CRUMBS FAMILY MEMBER"/>
    <property type="match status" value="1"/>
</dbReference>
<comment type="caution">
    <text evidence="13">The sequence shown here is derived from an EMBL/GenBank/DDBJ whole genome shotgun (WGS) entry which is preliminary data.</text>
</comment>
<dbReference type="InterPro" id="IPR009030">
    <property type="entry name" value="Growth_fac_rcpt_cys_sf"/>
</dbReference>
<dbReference type="InterPro" id="IPR000152">
    <property type="entry name" value="EGF-type_Asp/Asn_hydroxyl_site"/>
</dbReference>
<dbReference type="SUPFAM" id="SSF57196">
    <property type="entry name" value="EGF/Laminin"/>
    <property type="match status" value="3"/>
</dbReference>
<dbReference type="Pfam" id="PF07657">
    <property type="entry name" value="MNNL"/>
    <property type="match status" value="1"/>
</dbReference>
<dbReference type="FunFam" id="2.10.25.10:FF:000012">
    <property type="entry name" value="Delta-like protein"/>
    <property type="match status" value="1"/>
</dbReference>
<dbReference type="InterPro" id="IPR051022">
    <property type="entry name" value="Notch_Cell-Fate_Det"/>
</dbReference>
<dbReference type="GO" id="GO:0048666">
    <property type="term" value="P:neuron development"/>
    <property type="evidence" value="ECO:0007669"/>
    <property type="project" value="UniProtKB-ARBA"/>
</dbReference>
<dbReference type="InterPro" id="IPR011651">
    <property type="entry name" value="Notch_ligand_N"/>
</dbReference>
<dbReference type="GO" id="GO:0005509">
    <property type="term" value="F:calcium ion binding"/>
    <property type="evidence" value="ECO:0007669"/>
    <property type="project" value="InterPro"/>
</dbReference>
<dbReference type="SMART" id="SM00181">
    <property type="entry name" value="EGF"/>
    <property type="match status" value="6"/>
</dbReference>
<evidence type="ECO:0000313" key="13">
    <source>
        <dbReference type="EMBL" id="CAG2253545.1"/>
    </source>
</evidence>
<dbReference type="GO" id="GO:0005886">
    <property type="term" value="C:plasma membrane"/>
    <property type="evidence" value="ECO:0007669"/>
    <property type="project" value="UniProtKB-ARBA"/>
</dbReference>
<feature type="disulfide bond" evidence="11">
    <location>
        <begin position="411"/>
        <end position="420"/>
    </location>
</feature>
<keyword evidence="4" id="KW-0812">Transmembrane</keyword>
<dbReference type="FunFam" id="2.10.25.10:FF:000230">
    <property type="entry name" value="Delta-like protein"/>
    <property type="match status" value="2"/>
</dbReference>
<comment type="subcellular location">
    <subcellularLocation>
        <location evidence="1">Membrane</location>
        <topology evidence="1">Single-pass type I membrane protein</topology>
    </subcellularLocation>
</comment>
<proteinExistence type="predicted"/>
<evidence type="ECO:0000313" key="14">
    <source>
        <dbReference type="Proteomes" id="UP000683360"/>
    </source>
</evidence>
<dbReference type="InterPro" id="IPR018097">
    <property type="entry name" value="EGF_Ca-bd_CS"/>
</dbReference>
<dbReference type="EMBL" id="CAJPWZ010003154">
    <property type="protein sequence ID" value="CAG2253545.1"/>
    <property type="molecule type" value="Genomic_DNA"/>
</dbReference>
<evidence type="ECO:0000256" key="10">
    <source>
        <dbReference type="ARBA" id="ARBA00023180"/>
    </source>
</evidence>
<organism evidence="13 14">
    <name type="scientific">Mytilus edulis</name>
    <name type="common">Blue mussel</name>
    <dbReference type="NCBI Taxonomy" id="6550"/>
    <lineage>
        <taxon>Eukaryota</taxon>
        <taxon>Metazoa</taxon>
        <taxon>Spiralia</taxon>
        <taxon>Lophotrochozoa</taxon>
        <taxon>Mollusca</taxon>
        <taxon>Bivalvia</taxon>
        <taxon>Autobranchia</taxon>
        <taxon>Pteriomorphia</taxon>
        <taxon>Mytilida</taxon>
        <taxon>Mytiloidea</taxon>
        <taxon>Mytilidae</taxon>
        <taxon>Mytilinae</taxon>
        <taxon>Mytilus</taxon>
    </lineage>
</organism>
<evidence type="ECO:0000256" key="3">
    <source>
        <dbReference type="ARBA" id="ARBA00022536"/>
    </source>
</evidence>
<dbReference type="PROSITE" id="PS50026">
    <property type="entry name" value="EGF_3"/>
    <property type="match status" value="5"/>
</dbReference>
<keyword evidence="9 11" id="KW-1015">Disulfide bond</keyword>
<evidence type="ECO:0000256" key="2">
    <source>
        <dbReference type="ARBA" id="ARBA00022473"/>
    </source>
</evidence>
<evidence type="ECO:0000256" key="11">
    <source>
        <dbReference type="PROSITE-ProRule" id="PRU00076"/>
    </source>
</evidence>
<dbReference type="SUPFAM" id="SSF57184">
    <property type="entry name" value="Growth factor receptor domain"/>
    <property type="match status" value="1"/>
</dbReference>
<evidence type="ECO:0000256" key="7">
    <source>
        <dbReference type="ARBA" id="ARBA00022989"/>
    </source>
</evidence>
<reference evidence="13" key="1">
    <citation type="submission" date="2021-03" db="EMBL/GenBank/DDBJ databases">
        <authorList>
            <person name="Bekaert M."/>
        </authorList>
    </citation>
    <scope>NUCLEOTIDE SEQUENCE</scope>
</reference>
<sequence length="475" mass="52527">MPWWKTPRIVVLWILIEYSIVTKVLCTGVFELELTMFKNSKGFNINGECCNGTMNRNSQCVYSCRTFFSICFTNYQAEISSNPTCNYGTFVTAVLGGNTIDFKEELPVKFENPILFPFQFSWPGTFSLILEAWHDKTTQGPKQGSPREQIMRLAVQKSILAGSSWQQLMYDTQYTSLSPHTEYCVCLAVTRIMDFAMLQTNANVVWVGMDHFVINVFPTQVASMDHVWNHGNVTVKKDGEVSFVIKDVGSGYQCKCQDGFTGKRCETIAVSCSTSPCKNKATCTEEHGSYKCQCQPGYTGYNCDWEINECVSNLCQNGGRCVDELNGFRCVCPSGYNGSLCQENIDDCAAAGGNPCQNGGSCIDRENRYECRCIPGFVGPLCQINVDDCELRPCANGGTCEDKINDFSCTCVPGFSGKDCSVNDNDCSSFPCKNGATCRDLVNDFKCECAIGFSGKDCSYREGVNPTGANNSRQP</sequence>
<dbReference type="Proteomes" id="UP000683360">
    <property type="component" value="Unassembled WGS sequence"/>
</dbReference>
<evidence type="ECO:0000256" key="9">
    <source>
        <dbReference type="ARBA" id="ARBA00023157"/>
    </source>
</evidence>
<dbReference type="SMART" id="SM00179">
    <property type="entry name" value="EGF_CA"/>
    <property type="match status" value="5"/>
</dbReference>
<dbReference type="InterPro" id="IPR001881">
    <property type="entry name" value="EGF-like_Ca-bd_dom"/>
</dbReference>
<evidence type="ECO:0000256" key="4">
    <source>
        <dbReference type="ARBA" id="ARBA00022692"/>
    </source>
</evidence>
<feature type="domain" description="EGF-like" evidence="12">
    <location>
        <begin position="385"/>
        <end position="421"/>
    </location>
</feature>
<keyword evidence="14" id="KW-1185">Reference proteome</keyword>
<feature type="disulfide bond" evidence="11">
    <location>
        <begin position="332"/>
        <end position="341"/>
    </location>
</feature>
<dbReference type="PROSITE" id="PS00010">
    <property type="entry name" value="ASX_HYDROXYL"/>
    <property type="match status" value="4"/>
</dbReference>
<dbReference type="AlphaFoldDB" id="A0A8S3VA69"/>
<keyword evidence="10" id="KW-0325">Glycoprotein</keyword>
<evidence type="ECO:0000256" key="5">
    <source>
        <dbReference type="ARBA" id="ARBA00022729"/>
    </source>
</evidence>